<gene>
    <name evidence="1" type="ORF">ARMSODRAFT_1021215</name>
</gene>
<sequence length="138" mass="15242">MKQDSLTTATTTRVLKSTQDSSSVSLLNIDSASLPTPLEEAHACTAELSFNMAENTGKPKGYQVMNYRNAPRQTMENQTIHSDEQTIITSQPMPGKSNTLAAFPDGWAECILTSYVKKQILGFPIRLSARRNRCFVSL</sequence>
<keyword evidence="2" id="KW-1185">Reference proteome</keyword>
<dbReference type="AlphaFoldDB" id="A0A2H3BSE9"/>
<dbReference type="Proteomes" id="UP000218334">
    <property type="component" value="Unassembled WGS sequence"/>
</dbReference>
<dbReference type="EMBL" id="KZ293439">
    <property type="protein sequence ID" value="PBK66793.1"/>
    <property type="molecule type" value="Genomic_DNA"/>
</dbReference>
<organism evidence="1 2">
    <name type="scientific">Armillaria solidipes</name>
    <dbReference type="NCBI Taxonomy" id="1076256"/>
    <lineage>
        <taxon>Eukaryota</taxon>
        <taxon>Fungi</taxon>
        <taxon>Dikarya</taxon>
        <taxon>Basidiomycota</taxon>
        <taxon>Agaricomycotina</taxon>
        <taxon>Agaricomycetes</taxon>
        <taxon>Agaricomycetidae</taxon>
        <taxon>Agaricales</taxon>
        <taxon>Marasmiineae</taxon>
        <taxon>Physalacriaceae</taxon>
        <taxon>Armillaria</taxon>
    </lineage>
</organism>
<reference evidence="2" key="1">
    <citation type="journal article" date="2017" name="Nat. Ecol. Evol.">
        <title>Genome expansion and lineage-specific genetic innovations in the forest pathogenic fungi Armillaria.</title>
        <authorList>
            <person name="Sipos G."/>
            <person name="Prasanna A.N."/>
            <person name="Walter M.C."/>
            <person name="O'Connor E."/>
            <person name="Balint B."/>
            <person name="Krizsan K."/>
            <person name="Kiss B."/>
            <person name="Hess J."/>
            <person name="Varga T."/>
            <person name="Slot J."/>
            <person name="Riley R."/>
            <person name="Boka B."/>
            <person name="Rigling D."/>
            <person name="Barry K."/>
            <person name="Lee J."/>
            <person name="Mihaltcheva S."/>
            <person name="LaButti K."/>
            <person name="Lipzen A."/>
            <person name="Waldron R."/>
            <person name="Moloney N.M."/>
            <person name="Sperisen C."/>
            <person name="Kredics L."/>
            <person name="Vagvoelgyi C."/>
            <person name="Patrignani A."/>
            <person name="Fitzpatrick D."/>
            <person name="Nagy I."/>
            <person name="Doyle S."/>
            <person name="Anderson J.B."/>
            <person name="Grigoriev I.V."/>
            <person name="Gueldener U."/>
            <person name="Muensterkoetter M."/>
            <person name="Nagy L.G."/>
        </authorList>
    </citation>
    <scope>NUCLEOTIDE SEQUENCE [LARGE SCALE GENOMIC DNA]</scope>
    <source>
        <strain evidence="2">28-4</strain>
    </source>
</reference>
<evidence type="ECO:0000313" key="2">
    <source>
        <dbReference type="Proteomes" id="UP000218334"/>
    </source>
</evidence>
<proteinExistence type="predicted"/>
<accession>A0A2H3BSE9</accession>
<name>A0A2H3BSE9_9AGAR</name>
<dbReference type="STRING" id="1076256.A0A2H3BSE9"/>
<evidence type="ECO:0000313" key="1">
    <source>
        <dbReference type="EMBL" id="PBK66793.1"/>
    </source>
</evidence>
<protein>
    <submittedName>
        <fullName evidence="1">Uncharacterized protein</fullName>
    </submittedName>
</protein>